<comment type="caution">
    <text evidence="2">The sequence shown here is derived from an EMBL/GenBank/DDBJ whole genome shotgun (WGS) entry which is preliminary data.</text>
</comment>
<protein>
    <submittedName>
        <fullName evidence="2">DUF2752 domain-containing protein</fullName>
    </submittedName>
</protein>
<gene>
    <name evidence="2" type="ORF">H8R27_12070</name>
</gene>
<keyword evidence="3" id="KW-1185">Reference proteome</keyword>
<feature type="transmembrane region" description="Helical" evidence="1">
    <location>
        <begin position="12"/>
        <end position="31"/>
    </location>
</feature>
<evidence type="ECO:0000313" key="3">
    <source>
        <dbReference type="Proteomes" id="UP000605990"/>
    </source>
</evidence>
<organism evidence="2 3">
    <name type="scientific">Flavobacterium bernardetii</name>
    <dbReference type="NCBI Taxonomy" id="2813823"/>
    <lineage>
        <taxon>Bacteria</taxon>
        <taxon>Pseudomonadati</taxon>
        <taxon>Bacteroidota</taxon>
        <taxon>Flavobacteriia</taxon>
        <taxon>Flavobacteriales</taxon>
        <taxon>Flavobacteriaceae</taxon>
        <taxon>Flavobacterium</taxon>
    </lineage>
</organism>
<dbReference type="Pfam" id="PF10825">
    <property type="entry name" value="DUF2752"/>
    <property type="match status" value="1"/>
</dbReference>
<keyword evidence="1" id="KW-0812">Transmembrane</keyword>
<dbReference type="EMBL" id="JACRUN010000007">
    <property type="protein sequence ID" value="MBC5835624.1"/>
    <property type="molecule type" value="Genomic_DNA"/>
</dbReference>
<dbReference type="Proteomes" id="UP000605990">
    <property type="component" value="Unassembled WGS sequence"/>
</dbReference>
<evidence type="ECO:0000256" key="1">
    <source>
        <dbReference type="SAM" id="Phobius"/>
    </source>
</evidence>
<reference evidence="2 3" key="1">
    <citation type="submission" date="2020-08" db="EMBL/GenBank/DDBJ databases">
        <title>Description of novel Flavobacterium F-408 isolate.</title>
        <authorList>
            <person name="Saticioglu I.B."/>
            <person name="Duman M."/>
            <person name="Altun S."/>
        </authorList>
    </citation>
    <scope>NUCLEOTIDE SEQUENCE [LARGE SCALE GENOMIC DNA]</scope>
    <source>
        <strain evidence="2 3">F-408</strain>
    </source>
</reference>
<evidence type="ECO:0000313" key="2">
    <source>
        <dbReference type="EMBL" id="MBC5835624.1"/>
    </source>
</evidence>
<proteinExistence type="predicted"/>
<dbReference type="InterPro" id="IPR021215">
    <property type="entry name" value="DUF2752"/>
</dbReference>
<accession>A0ABR7J1A3</accession>
<keyword evidence="1" id="KW-1133">Transmembrane helix</keyword>
<name>A0ABR7J1A3_9FLAO</name>
<keyword evidence="1" id="KW-0472">Membrane</keyword>
<sequence length="150" mass="17585">MNYTINKFIQYRIIGIISVLLVLIIPFFILLTNNGTLESEQSFCPFKMLTGFPCPGCGITKSLVYLYEGDLLKSITFHLFGPVVLVLSIYFLIKLSFELYYKKPFFANTFNKKKWTYVFVALLIVYHLIRIVLFIKNNSWDSILKESIWR</sequence>
<feature type="transmembrane region" description="Helical" evidence="1">
    <location>
        <begin position="114"/>
        <end position="135"/>
    </location>
</feature>
<feature type="transmembrane region" description="Helical" evidence="1">
    <location>
        <begin position="75"/>
        <end position="93"/>
    </location>
</feature>